<evidence type="ECO:0000313" key="1">
    <source>
        <dbReference type="EMBL" id="KAA6358484.1"/>
    </source>
</evidence>
<dbReference type="EMBL" id="SNRW01029783">
    <property type="protein sequence ID" value="KAA6358484.1"/>
    <property type="molecule type" value="Genomic_DNA"/>
</dbReference>
<sequence length="199" mass="21528">DGDVQDIQGILRKTTLDQPYPEPTDDDYITLGAVKSEFVSSIYSGSINGNLTANQFIKSYKDDTSVLLAGGGDRLLSSFGGIEDLTSSAFSANGGNYNAGTFNPDYLVQDDVAVITYIPFPNITVDKGVYIGEALLVAAGLMDFPELYAYIKERDPKPPIETAPPVPAGEQTLQEQMKINAEILENTNEVFVPPEPKLL</sequence>
<organism evidence="1 2">
    <name type="scientific">Streblomastix strix</name>
    <dbReference type="NCBI Taxonomy" id="222440"/>
    <lineage>
        <taxon>Eukaryota</taxon>
        <taxon>Metamonada</taxon>
        <taxon>Preaxostyla</taxon>
        <taxon>Oxymonadida</taxon>
        <taxon>Streblomastigidae</taxon>
        <taxon>Streblomastix</taxon>
    </lineage>
</organism>
<proteinExistence type="predicted"/>
<gene>
    <name evidence="1" type="ORF">EZS28_045989</name>
</gene>
<protein>
    <submittedName>
        <fullName evidence="1">Uncharacterized protein</fullName>
    </submittedName>
</protein>
<reference evidence="1 2" key="1">
    <citation type="submission" date="2019-03" db="EMBL/GenBank/DDBJ databases">
        <title>Single cell metagenomics reveals metabolic interactions within the superorganism composed of flagellate Streblomastix strix and complex community of Bacteroidetes bacteria on its surface.</title>
        <authorList>
            <person name="Treitli S.C."/>
            <person name="Kolisko M."/>
            <person name="Husnik F."/>
            <person name="Keeling P."/>
            <person name="Hampl V."/>
        </authorList>
    </citation>
    <scope>NUCLEOTIDE SEQUENCE [LARGE SCALE GENOMIC DNA]</scope>
    <source>
        <strain evidence="1">ST1C</strain>
    </source>
</reference>
<name>A0A5J4TJA2_9EUKA</name>
<accession>A0A5J4TJA2</accession>
<comment type="caution">
    <text evidence="1">The sequence shown here is derived from an EMBL/GenBank/DDBJ whole genome shotgun (WGS) entry which is preliminary data.</text>
</comment>
<dbReference type="Proteomes" id="UP000324800">
    <property type="component" value="Unassembled WGS sequence"/>
</dbReference>
<evidence type="ECO:0000313" key="2">
    <source>
        <dbReference type="Proteomes" id="UP000324800"/>
    </source>
</evidence>
<feature type="non-terminal residue" evidence="1">
    <location>
        <position position="1"/>
    </location>
</feature>
<dbReference type="AlphaFoldDB" id="A0A5J4TJA2"/>